<dbReference type="RefSeq" id="WP_100920122.1">
    <property type="nucleotide sequence ID" value="NZ_CP020370.1"/>
</dbReference>
<keyword evidence="2" id="KW-1185">Reference proteome</keyword>
<gene>
    <name evidence="1" type="ORF">THSYN_16525</name>
</gene>
<reference evidence="1 2" key="1">
    <citation type="submission" date="2017-03" db="EMBL/GenBank/DDBJ databases">
        <title>Complete genome sequence of Candidatus 'Thiodictyon syntrophicum' sp. nov. strain Cad16T, a photolithoautotroph purple sulfur bacterium isolated from an alpine meromictic lake.</title>
        <authorList>
            <person name="Luedin S.M."/>
            <person name="Pothier J.F."/>
            <person name="Danza F."/>
            <person name="Storelli N."/>
            <person name="Wittwer M."/>
            <person name="Tonolla M."/>
        </authorList>
    </citation>
    <scope>NUCLEOTIDE SEQUENCE [LARGE SCALE GENOMIC DNA]</scope>
    <source>
        <strain evidence="1 2">Cad16T</strain>
    </source>
</reference>
<evidence type="ECO:0000313" key="2">
    <source>
        <dbReference type="Proteomes" id="UP000232638"/>
    </source>
</evidence>
<proteinExistence type="predicted"/>
<accession>A0A2K8U9Y0</accession>
<sequence length="144" mass="15987">MQALQLRERVGCTEPDRKAWERTGVLVALRAGSGAGVHAQYDDANLVAAMIAKEMKRMRVPASRYATAFGELHNWLRRRSSLDWPRYRVFLTPETAQFQRAGDPAVPTLAGFSLDLGQLCTRLFPDGVMADPQLSLPFALGSVR</sequence>
<dbReference type="KEGG" id="tsy:THSYN_16525"/>
<dbReference type="Proteomes" id="UP000232638">
    <property type="component" value="Chromosome"/>
</dbReference>
<dbReference type="OrthoDB" id="5768966at2"/>
<evidence type="ECO:0000313" key="1">
    <source>
        <dbReference type="EMBL" id="AUB82390.1"/>
    </source>
</evidence>
<name>A0A2K8U9Y0_9GAMM</name>
<dbReference type="AlphaFoldDB" id="A0A2K8U9Y0"/>
<evidence type="ECO:0008006" key="3">
    <source>
        <dbReference type="Google" id="ProtNLM"/>
    </source>
</evidence>
<dbReference type="EMBL" id="CP020370">
    <property type="protein sequence ID" value="AUB82390.1"/>
    <property type="molecule type" value="Genomic_DNA"/>
</dbReference>
<protein>
    <recommendedName>
        <fullName evidence="3">HTH merR-type domain-containing protein</fullName>
    </recommendedName>
</protein>
<organism evidence="1 2">
    <name type="scientific">Candidatus Thiodictyon syntrophicum</name>
    <dbReference type="NCBI Taxonomy" id="1166950"/>
    <lineage>
        <taxon>Bacteria</taxon>
        <taxon>Pseudomonadati</taxon>
        <taxon>Pseudomonadota</taxon>
        <taxon>Gammaproteobacteria</taxon>
        <taxon>Chromatiales</taxon>
        <taxon>Chromatiaceae</taxon>
        <taxon>Thiodictyon</taxon>
    </lineage>
</organism>